<comment type="similarity">
    <text evidence="2">Belongs to the autoinducer-2 exporter (AI-2E) (TC 2.A.86) family.</text>
</comment>
<feature type="transmembrane region" description="Helical" evidence="8">
    <location>
        <begin position="241"/>
        <end position="261"/>
    </location>
</feature>
<evidence type="ECO:0000256" key="4">
    <source>
        <dbReference type="ARBA" id="ARBA00022475"/>
    </source>
</evidence>
<evidence type="ECO:0000256" key="6">
    <source>
        <dbReference type="ARBA" id="ARBA00022989"/>
    </source>
</evidence>
<dbReference type="AlphaFoldDB" id="A0A7V4TYL7"/>
<feature type="transmembrane region" description="Helical" evidence="8">
    <location>
        <begin position="210"/>
        <end position="235"/>
    </location>
</feature>
<dbReference type="GO" id="GO:0005886">
    <property type="term" value="C:plasma membrane"/>
    <property type="evidence" value="ECO:0007669"/>
    <property type="project" value="UniProtKB-SubCell"/>
</dbReference>
<feature type="transmembrane region" description="Helical" evidence="8">
    <location>
        <begin position="64"/>
        <end position="87"/>
    </location>
</feature>
<feature type="transmembrane region" description="Helical" evidence="8">
    <location>
        <begin position="7"/>
        <end position="26"/>
    </location>
</feature>
<feature type="transmembrane region" description="Helical" evidence="8">
    <location>
        <begin position="268"/>
        <end position="290"/>
    </location>
</feature>
<keyword evidence="7 8" id="KW-0472">Membrane</keyword>
<accession>A0A7V4TYL7</accession>
<organism evidence="9">
    <name type="scientific">Caldithrix abyssi</name>
    <dbReference type="NCBI Taxonomy" id="187145"/>
    <lineage>
        <taxon>Bacteria</taxon>
        <taxon>Pseudomonadati</taxon>
        <taxon>Calditrichota</taxon>
        <taxon>Calditrichia</taxon>
        <taxon>Calditrichales</taxon>
        <taxon>Calditrichaceae</taxon>
        <taxon>Caldithrix</taxon>
    </lineage>
</organism>
<sequence>MDYTIGRFIKFIIALIFLAAVVWLVMALSSTITIIIIAALIAYILDPLATFLEYKGLSRTMATTVLFLAIAAIIAAIFSFLIPPLIYEIQLIERSISSGEAVRLFTKIEAVITEKIPFVDVSSMNLQDTFTNALSSISSSFFSIIGSVVSVITTLVIIPFAVFFLLKDGQELKKAFISLVPNRYFEMVLSMLHKIDEQLGGYLRGQFFDALIIGILSTFALWLLDVPYFLLIGIFAGLANMIPYVGPLAGAVTALVVVLVNDGSNQQLIFVLLAFVIIQLIDNVLVQPLVVARTVNLHPLVVIFAVIIGGQFFGILGMLLAVPSAGIIKVLGSQLYQGFRKYQRFV</sequence>
<proteinExistence type="inferred from homology"/>
<keyword evidence="4" id="KW-1003">Cell membrane</keyword>
<reference evidence="9" key="1">
    <citation type="journal article" date="2020" name="mSystems">
        <title>Genome- and Community-Level Interaction Insights into Carbon Utilization and Element Cycling Functions of Hydrothermarchaeota in Hydrothermal Sediment.</title>
        <authorList>
            <person name="Zhou Z."/>
            <person name="Liu Y."/>
            <person name="Xu W."/>
            <person name="Pan J."/>
            <person name="Luo Z.H."/>
            <person name="Li M."/>
        </authorList>
    </citation>
    <scope>NUCLEOTIDE SEQUENCE [LARGE SCALE GENOMIC DNA]</scope>
    <source>
        <strain evidence="9">HyVt-577</strain>
    </source>
</reference>
<evidence type="ECO:0000256" key="5">
    <source>
        <dbReference type="ARBA" id="ARBA00022692"/>
    </source>
</evidence>
<keyword evidence="5 8" id="KW-0812">Transmembrane</keyword>
<feature type="transmembrane region" description="Helical" evidence="8">
    <location>
        <begin position="141"/>
        <end position="166"/>
    </location>
</feature>
<dbReference type="Proteomes" id="UP000885779">
    <property type="component" value="Unassembled WGS sequence"/>
</dbReference>
<feature type="transmembrane region" description="Helical" evidence="8">
    <location>
        <begin position="302"/>
        <end position="331"/>
    </location>
</feature>
<dbReference type="PANTHER" id="PTHR21716:SF53">
    <property type="entry name" value="PERMEASE PERM-RELATED"/>
    <property type="match status" value="1"/>
</dbReference>
<name>A0A7V4TYL7_CALAY</name>
<comment type="caution">
    <text evidence="9">The sequence shown here is derived from an EMBL/GenBank/DDBJ whole genome shotgun (WGS) entry which is preliminary data.</text>
</comment>
<keyword evidence="6 8" id="KW-1133">Transmembrane helix</keyword>
<dbReference type="Pfam" id="PF01594">
    <property type="entry name" value="AI-2E_transport"/>
    <property type="match status" value="1"/>
</dbReference>
<comment type="subcellular location">
    <subcellularLocation>
        <location evidence="1">Cell membrane</location>
        <topology evidence="1">Multi-pass membrane protein</topology>
    </subcellularLocation>
</comment>
<evidence type="ECO:0000256" key="2">
    <source>
        <dbReference type="ARBA" id="ARBA00009773"/>
    </source>
</evidence>
<gene>
    <name evidence="9" type="ORF">ENK44_02410</name>
</gene>
<dbReference type="PANTHER" id="PTHR21716">
    <property type="entry name" value="TRANSMEMBRANE PROTEIN"/>
    <property type="match status" value="1"/>
</dbReference>
<dbReference type="GO" id="GO:0055085">
    <property type="term" value="P:transmembrane transport"/>
    <property type="evidence" value="ECO:0007669"/>
    <property type="project" value="TreeGrafter"/>
</dbReference>
<evidence type="ECO:0000313" key="9">
    <source>
        <dbReference type="EMBL" id="HGY54533.1"/>
    </source>
</evidence>
<evidence type="ECO:0000256" key="3">
    <source>
        <dbReference type="ARBA" id="ARBA00022448"/>
    </source>
</evidence>
<dbReference type="InterPro" id="IPR002549">
    <property type="entry name" value="AI-2E-like"/>
</dbReference>
<feature type="transmembrane region" description="Helical" evidence="8">
    <location>
        <begin position="32"/>
        <end position="52"/>
    </location>
</feature>
<evidence type="ECO:0000256" key="7">
    <source>
        <dbReference type="ARBA" id="ARBA00023136"/>
    </source>
</evidence>
<dbReference type="EMBL" id="DRQG01000022">
    <property type="protein sequence ID" value="HGY54533.1"/>
    <property type="molecule type" value="Genomic_DNA"/>
</dbReference>
<protein>
    <submittedName>
        <fullName evidence="9">AI-2E family transporter</fullName>
    </submittedName>
</protein>
<keyword evidence="3" id="KW-0813">Transport</keyword>
<evidence type="ECO:0000256" key="8">
    <source>
        <dbReference type="SAM" id="Phobius"/>
    </source>
</evidence>
<evidence type="ECO:0000256" key="1">
    <source>
        <dbReference type="ARBA" id="ARBA00004651"/>
    </source>
</evidence>